<evidence type="ECO:0000313" key="5">
    <source>
        <dbReference type="Proteomes" id="UP000008066"/>
    </source>
</evidence>
<dbReference type="InterPro" id="IPR036457">
    <property type="entry name" value="PPM-type-like_dom_sf"/>
</dbReference>
<evidence type="ECO:0000256" key="1">
    <source>
        <dbReference type="SAM" id="MobiDB-lite"/>
    </source>
</evidence>
<dbReference type="SMART" id="SM00332">
    <property type="entry name" value="PP2Cc"/>
    <property type="match status" value="1"/>
</dbReference>
<keyword evidence="2" id="KW-0472">Membrane</keyword>
<dbReference type="SUPFAM" id="SSF81606">
    <property type="entry name" value="PP2C-like"/>
    <property type="match status" value="1"/>
</dbReference>
<dbReference type="InterPro" id="IPR001932">
    <property type="entry name" value="PPM-type_phosphatase-like_dom"/>
</dbReference>
<proteinExistence type="predicted"/>
<reference evidence="4 5" key="1">
    <citation type="journal article" date="2011" name="Cell">
        <title>Insight into structure and assembly of the nuclear pore complex by utilizing the genome of a eukaryotic thermophile.</title>
        <authorList>
            <person name="Amlacher S."/>
            <person name="Sarges P."/>
            <person name="Flemming D."/>
            <person name="van Noort V."/>
            <person name="Kunze R."/>
            <person name="Devos D.P."/>
            <person name="Arumugam M."/>
            <person name="Bork P."/>
            <person name="Hurt E."/>
        </authorList>
    </citation>
    <scope>NUCLEOTIDE SEQUENCE [LARGE SCALE GENOMIC DNA]</scope>
    <source>
        <strain evidence="5">DSM 1495 / CBS 144.50 / IMI 039719</strain>
    </source>
</reference>
<dbReference type="Pfam" id="PF00481">
    <property type="entry name" value="PP2C"/>
    <property type="match status" value="1"/>
</dbReference>
<dbReference type="CDD" id="cd00143">
    <property type="entry name" value="PP2Cc"/>
    <property type="match status" value="1"/>
</dbReference>
<dbReference type="RefSeq" id="XP_006692514.1">
    <property type="nucleotide sequence ID" value="XM_006692451.1"/>
</dbReference>
<organism evidence="5">
    <name type="scientific">Chaetomium thermophilum (strain DSM 1495 / CBS 144.50 / IMI 039719)</name>
    <name type="common">Thermochaetoides thermophila</name>
    <dbReference type="NCBI Taxonomy" id="759272"/>
    <lineage>
        <taxon>Eukaryota</taxon>
        <taxon>Fungi</taxon>
        <taxon>Dikarya</taxon>
        <taxon>Ascomycota</taxon>
        <taxon>Pezizomycotina</taxon>
        <taxon>Sordariomycetes</taxon>
        <taxon>Sordariomycetidae</taxon>
        <taxon>Sordariales</taxon>
        <taxon>Chaetomiaceae</taxon>
        <taxon>Thermochaetoides</taxon>
    </lineage>
</organism>
<protein>
    <recommendedName>
        <fullName evidence="3">PPM-type phosphatase domain-containing protein</fullName>
    </recommendedName>
</protein>
<dbReference type="GO" id="GO:0004741">
    <property type="term" value="F:[pyruvate dehydrogenase (acetyl-transferring)]-phosphatase activity"/>
    <property type="evidence" value="ECO:0007669"/>
    <property type="project" value="TreeGrafter"/>
</dbReference>
<feature type="domain" description="PPM-type phosphatase" evidence="3">
    <location>
        <begin position="474"/>
        <end position="777"/>
    </location>
</feature>
<keyword evidence="2" id="KW-1133">Transmembrane helix</keyword>
<keyword evidence="5" id="KW-1185">Reference proteome</keyword>
<dbReference type="AlphaFoldDB" id="G0S3B2"/>
<gene>
    <name evidence="4" type="ORF">CTHT_0020390</name>
</gene>
<feature type="transmembrane region" description="Helical" evidence="2">
    <location>
        <begin position="210"/>
        <end position="232"/>
    </location>
</feature>
<keyword evidence="2" id="KW-0812">Transmembrane</keyword>
<dbReference type="Gene3D" id="3.60.40.10">
    <property type="entry name" value="PPM-type phosphatase domain"/>
    <property type="match status" value="1"/>
</dbReference>
<dbReference type="GeneID" id="18256077"/>
<dbReference type="PANTHER" id="PTHR13832:SF792">
    <property type="entry name" value="GM14286P"/>
    <property type="match status" value="1"/>
</dbReference>
<feature type="region of interest" description="Disordered" evidence="1">
    <location>
        <begin position="183"/>
        <end position="206"/>
    </location>
</feature>
<evidence type="ECO:0000313" key="4">
    <source>
        <dbReference type="EMBL" id="EGS22495.1"/>
    </source>
</evidence>
<dbReference type="InterPro" id="IPR015655">
    <property type="entry name" value="PP2C"/>
</dbReference>
<dbReference type="STRING" id="759272.G0S3B2"/>
<sequence length="784" mass="87091">MPIGRQDAQRTRQFGHKRRLSPAADLAGCAPRSHSGPFVRKPDSSLGDFGEIFFYGEEIVISWGGLNQTSYYDLWLTSWDVEDPVAVHLAGKVTFGRKWLQWTHLDASGVVDIANEGQFSWTPQPDDQLVHETRYVLRFIERSTVADERIAFESGLTSPSFYLVHNPSSISTMVTYTQTVTTTTTATTTPTRGGKAESNSPPPDMTPGEAAGLTVGLVLLVILLVAAEAAFLTRRRTKRRISWESERGGLRKEAPGDWQQGTAINRKEPGLKRWRWPQPAEKRRQRHLKNRAENRNAFVFIAATNDPGGAPPWLSLFELPGDTSISQWDVNMMHELEGSRSFPSTRPLASNMQLQTSPNTRQTAGSGKSSTSGYGRASSKAITYAAAGLLIVVPTVWWLTRKKEYQMMAVDDVPVLPEESQTQHWQPLSDEEVTRILLQNAYSFLAKSVPGMASSMGQRGPLDGLSCVRRPRWMADFRSPRKEARPCCEKGSERIEGDSASENVIHEAIQKAFVELDDAILNTPLDMIAAKHQVPLSEMVRRLNAAYAGSCALLSLFDPSTSTLHVACTGDSRAVLGRKKPDGSWQAIPLSIDQTGFSKDEVSRIQKDHPDEDHIIKDGRVLGFAISRAFRDSRLKWTFEWQRYIQGAFRGPISKHGIKTAPYVTVEPVVTATKIDTSQPSFLIMASDGLWDNLTNDQAVELVAKWLASRDMSQYYLQIKSLAKEGKTALQDDNVAVHLARNALGGGNPELISSMMAFTPPWSRWVRDDITVQVVFFGDGNFAV</sequence>
<dbReference type="GO" id="GO:0005739">
    <property type="term" value="C:mitochondrion"/>
    <property type="evidence" value="ECO:0007669"/>
    <property type="project" value="TreeGrafter"/>
</dbReference>
<dbReference type="KEGG" id="cthr:CTHT_0020390"/>
<dbReference type="Proteomes" id="UP000008066">
    <property type="component" value="Unassembled WGS sequence"/>
</dbReference>
<dbReference type="PROSITE" id="PS51746">
    <property type="entry name" value="PPM_2"/>
    <property type="match status" value="1"/>
</dbReference>
<accession>G0S3B2</accession>
<evidence type="ECO:0000256" key="2">
    <source>
        <dbReference type="SAM" id="Phobius"/>
    </source>
</evidence>
<name>G0S3B2_CHATD</name>
<dbReference type="EMBL" id="GL988040">
    <property type="protein sequence ID" value="EGS22495.1"/>
    <property type="molecule type" value="Genomic_DNA"/>
</dbReference>
<dbReference type="HOGENOM" id="CLU_357516_0_0_1"/>
<dbReference type="OrthoDB" id="420076at2759"/>
<feature type="region of interest" description="Disordered" evidence="1">
    <location>
        <begin position="339"/>
        <end position="375"/>
    </location>
</feature>
<dbReference type="PANTHER" id="PTHR13832">
    <property type="entry name" value="PROTEIN PHOSPHATASE 2C"/>
    <property type="match status" value="1"/>
</dbReference>
<feature type="compositionally biased region" description="Polar residues" evidence="1">
    <location>
        <begin position="341"/>
        <end position="373"/>
    </location>
</feature>
<dbReference type="eggNOG" id="KOG0700">
    <property type="taxonomic scope" value="Eukaryota"/>
</dbReference>
<evidence type="ECO:0000259" key="3">
    <source>
        <dbReference type="PROSITE" id="PS51746"/>
    </source>
</evidence>
<feature type="transmembrane region" description="Helical" evidence="2">
    <location>
        <begin position="381"/>
        <end position="399"/>
    </location>
</feature>